<evidence type="ECO:0000256" key="3">
    <source>
        <dbReference type="ARBA" id="ARBA00022679"/>
    </source>
</evidence>
<dbReference type="InterPro" id="IPR050980">
    <property type="entry name" value="2C_sensor_his_kinase"/>
</dbReference>
<proteinExistence type="predicted"/>
<dbReference type="PANTHER" id="PTHR44936">
    <property type="entry name" value="SENSOR PROTEIN CREC"/>
    <property type="match status" value="1"/>
</dbReference>
<dbReference type="CDD" id="cd00075">
    <property type="entry name" value="HATPase"/>
    <property type="match status" value="1"/>
</dbReference>
<dbReference type="PROSITE" id="PS50109">
    <property type="entry name" value="HIS_KIN"/>
    <property type="match status" value="1"/>
</dbReference>
<gene>
    <name evidence="10" type="ORF">IDH41_14305</name>
</gene>
<keyword evidence="8" id="KW-0812">Transmembrane</keyword>
<feature type="transmembrane region" description="Helical" evidence="8">
    <location>
        <begin position="177"/>
        <end position="202"/>
    </location>
</feature>
<keyword evidence="3" id="KW-0808">Transferase</keyword>
<dbReference type="EMBL" id="JACXIY010000016">
    <property type="protein sequence ID" value="MBD2869758.1"/>
    <property type="molecule type" value="Genomic_DNA"/>
</dbReference>
<dbReference type="InterPro" id="IPR005467">
    <property type="entry name" value="His_kinase_dom"/>
</dbReference>
<keyword evidence="5 10" id="KW-0418">Kinase</keyword>
<reference evidence="10" key="1">
    <citation type="submission" date="2020-09" db="EMBL/GenBank/DDBJ databases">
        <title>A novel bacterium of genus Paenibacillus, isolated from South China Sea.</title>
        <authorList>
            <person name="Huang H."/>
            <person name="Mo K."/>
            <person name="Hu Y."/>
        </authorList>
    </citation>
    <scope>NUCLEOTIDE SEQUENCE</scope>
    <source>
        <strain evidence="10">IB182493</strain>
    </source>
</reference>
<evidence type="ECO:0000256" key="4">
    <source>
        <dbReference type="ARBA" id="ARBA00022741"/>
    </source>
</evidence>
<keyword evidence="7" id="KW-0902">Two-component regulatory system</keyword>
<dbReference type="SUPFAM" id="SSF55874">
    <property type="entry name" value="ATPase domain of HSP90 chaperone/DNA topoisomerase II/histidine kinase"/>
    <property type="match status" value="1"/>
</dbReference>
<dbReference type="InterPro" id="IPR036097">
    <property type="entry name" value="HisK_dim/P_sf"/>
</dbReference>
<sequence length="446" mass="49502">MLIYFIALFTAAFIIWLNNRSGETNRWAAFFLCSASIGGLANLPAAAEWPAAAAALQFLNYTITPYGVLVFAIVYAGMPASGSARRRLKLWLLLPVIVMAVYAAFRSGDRLFFVLLLLWSAPYYLAACGLLVYSTWMEREARARRSRFIATIIIVPTLLGVLAFIYVAKVFSPDFDFFHYISVFIIYSLGLALLCTFVYGVLGVRVRLEHDPLESTMKAVSTGAAMLNHTIKNEIGKISISTENLKSLLPAQDEESLHHMRIITNSANHMLEMVNRIHRQMKDIVLREEPVRLDLLTDACMRQHEGLMEKRKVRYRAEYAIRPVVICDPVHASEAIGNLMTNASEAMPGGGVIEFRLLPYKGGVCLSILDDGVGIDPEKLSQAFEPFYSSGKSGGNFGLGLSYVYNVMQKSGGKAEIARREGGGTKVSLIWPRKKTAESHSKGRQP</sequence>
<evidence type="ECO:0000259" key="9">
    <source>
        <dbReference type="PROSITE" id="PS50109"/>
    </source>
</evidence>
<feature type="transmembrane region" description="Helical" evidence="8">
    <location>
        <begin position="88"/>
        <end position="105"/>
    </location>
</feature>
<keyword evidence="6" id="KW-0067">ATP-binding</keyword>
<feature type="transmembrane region" description="Helical" evidence="8">
    <location>
        <begin position="148"/>
        <end position="171"/>
    </location>
</feature>
<organism evidence="10 11">
    <name type="scientific">Paenibacillus arenilitoris</name>
    <dbReference type="NCBI Taxonomy" id="2772299"/>
    <lineage>
        <taxon>Bacteria</taxon>
        <taxon>Bacillati</taxon>
        <taxon>Bacillota</taxon>
        <taxon>Bacilli</taxon>
        <taxon>Bacillales</taxon>
        <taxon>Paenibacillaceae</taxon>
        <taxon>Paenibacillus</taxon>
    </lineage>
</organism>
<dbReference type="Proteomes" id="UP000632125">
    <property type="component" value="Unassembled WGS sequence"/>
</dbReference>
<evidence type="ECO:0000256" key="5">
    <source>
        <dbReference type="ARBA" id="ARBA00022777"/>
    </source>
</evidence>
<evidence type="ECO:0000256" key="6">
    <source>
        <dbReference type="ARBA" id="ARBA00022840"/>
    </source>
</evidence>
<keyword evidence="4" id="KW-0547">Nucleotide-binding</keyword>
<dbReference type="Gene3D" id="3.30.565.10">
    <property type="entry name" value="Histidine kinase-like ATPase, C-terminal domain"/>
    <property type="match status" value="1"/>
</dbReference>
<evidence type="ECO:0000256" key="2">
    <source>
        <dbReference type="ARBA" id="ARBA00012438"/>
    </source>
</evidence>
<dbReference type="AlphaFoldDB" id="A0A927CKI4"/>
<dbReference type="SUPFAM" id="SSF47384">
    <property type="entry name" value="Homodimeric domain of signal transducing histidine kinase"/>
    <property type="match status" value="1"/>
</dbReference>
<feature type="transmembrane region" description="Helical" evidence="8">
    <location>
        <begin position="111"/>
        <end position="136"/>
    </location>
</feature>
<dbReference type="InterPro" id="IPR003594">
    <property type="entry name" value="HATPase_dom"/>
</dbReference>
<feature type="transmembrane region" description="Helical" evidence="8">
    <location>
        <begin position="51"/>
        <end position="76"/>
    </location>
</feature>
<keyword evidence="8" id="KW-0472">Membrane</keyword>
<dbReference type="EC" id="2.7.13.3" evidence="2"/>
<keyword evidence="11" id="KW-1185">Reference proteome</keyword>
<protein>
    <recommendedName>
        <fullName evidence="2">histidine kinase</fullName>
        <ecNumber evidence="2">2.7.13.3</ecNumber>
    </recommendedName>
</protein>
<feature type="domain" description="Histidine kinase" evidence="9">
    <location>
        <begin position="226"/>
        <end position="435"/>
    </location>
</feature>
<evidence type="ECO:0000256" key="1">
    <source>
        <dbReference type="ARBA" id="ARBA00000085"/>
    </source>
</evidence>
<evidence type="ECO:0000256" key="7">
    <source>
        <dbReference type="ARBA" id="ARBA00023012"/>
    </source>
</evidence>
<dbReference type="PANTHER" id="PTHR44936:SF10">
    <property type="entry name" value="SENSOR PROTEIN RSTB"/>
    <property type="match status" value="1"/>
</dbReference>
<dbReference type="GO" id="GO:0005524">
    <property type="term" value="F:ATP binding"/>
    <property type="evidence" value="ECO:0007669"/>
    <property type="project" value="UniProtKB-KW"/>
</dbReference>
<name>A0A927CKI4_9BACL</name>
<dbReference type="InterPro" id="IPR036890">
    <property type="entry name" value="HATPase_C_sf"/>
</dbReference>
<evidence type="ECO:0000313" key="11">
    <source>
        <dbReference type="Proteomes" id="UP000632125"/>
    </source>
</evidence>
<dbReference type="InterPro" id="IPR004358">
    <property type="entry name" value="Sig_transdc_His_kin-like_C"/>
</dbReference>
<dbReference type="SMART" id="SM00387">
    <property type="entry name" value="HATPase_c"/>
    <property type="match status" value="1"/>
</dbReference>
<dbReference type="Pfam" id="PF02518">
    <property type="entry name" value="HATPase_c"/>
    <property type="match status" value="1"/>
</dbReference>
<evidence type="ECO:0000256" key="8">
    <source>
        <dbReference type="SAM" id="Phobius"/>
    </source>
</evidence>
<dbReference type="RefSeq" id="WP_190862139.1">
    <property type="nucleotide sequence ID" value="NZ_JACXIY010000016.1"/>
</dbReference>
<dbReference type="PRINTS" id="PR00344">
    <property type="entry name" value="BCTRLSENSOR"/>
</dbReference>
<evidence type="ECO:0000313" key="10">
    <source>
        <dbReference type="EMBL" id="MBD2869758.1"/>
    </source>
</evidence>
<keyword evidence="8" id="KW-1133">Transmembrane helix</keyword>
<accession>A0A927CKI4</accession>
<dbReference type="GO" id="GO:0000155">
    <property type="term" value="F:phosphorelay sensor kinase activity"/>
    <property type="evidence" value="ECO:0007669"/>
    <property type="project" value="InterPro"/>
</dbReference>
<comment type="catalytic activity">
    <reaction evidence="1">
        <text>ATP + protein L-histidine = ADP + protein N-phospho-L-histidine.</text>
        <dbReference type="EC" id="2.7.13.3"/>
    </reaction>
</comment>
<comment type="caution">
    <text evidence="10">The sequence shown here is derived from an EMBL/GenBank/DDBJ whole genome shotgun (WGS) entry which is preliminary data.</text>
</comment>